<proteinExistence type="predicted"/>
<dbReference type="Proteomes" id="UP001497680">
    <property type="component" value="Unassembled WGS sequence"/>
</dbReference>
<name>A0ACC0CKF3_9PEZI</name>
<organism evidence="1 2">
    <name type="scientific">Hypoxylon rubiginosum</name>
    <dbReference type="NCBI Taxonomy" id="110542"/>
    <lineage>
        <taxon>Eukaryota</taxon>
        <taxon>Fungi</taxon>
        <taxon>Dikarya</taxon>
        <taxon>Ascomycota</taxon>
        <taxon>Pezizomycotina</taxon>
        <taxon>Sordariomycetes</taxon>
        <taxon>Xylariomycetidae</taxon>
        <taxon>Xylariales</taxon>
        <taxon>Hypoxylaceae</taxon>
        <taxon>Hypoxylon</taxon>
    </lineage>
</organism>
<protein>
    <submittedName>
        <fullName evidence="1">Uncharacterized protein</fullName>
    </submittedName>
</protein>
<reference evidence="1 2" key="1">
    <citation type="journal article" date="2022" name="New Phytol.">
        <title>Ecological generalism drives hyperdiversity of secondary metabolite gene clusters in xylarialean endophytes.</title>
        <authorList>
            <person name="Franco M.E.E."/>
            <person name="Wisecaver J.H."/>
            <person name="Arnold A.E."/>
            <person name="Ju Y.M."/>
            <person name="Slot J.C."/>
            <person name="Ahrendt S."/>
            <person name="Moore L.P."/>
            <person name="Eastman K.E."/>
            <person name="Scott K."/>
            <person name="Konkel Z."/>
            <person name="Mondo S.J."/>
            <person name="Kuo A."/>
            <person name="Hayes R.D."/>
            <person name="Haridas S."/>
            <person name="Andreopoulos B."/>
            <person name="Riley R."/>
            <person name="LaButti K."/>
            <person name="Pangilinan J."/>
            <person name="Lipzen A."/>
            <person name="Amirebrahimi M."/>
            <person name="Yan J."/>
            <person name="Adam C."/>
            <person name="Keymanesh K."/>
            <person name="Ng V."/>
            <person name="Louie K."/>
            <person name="Northen T."/>
            <person name="Drula E."/>
            <person name="Henrissat B."/>
            <person name="Hsieh H.M."/>
            <person name="Youens-Clark K."/>
            <person name="Lutzoni F."/>
            <person name="Miadlikowska J."/>
            <person name="Eastwood D.C."/>
            <person name="Hamelin R.C."/>
            <person name="Grigoriev I.V."/>
            <person name="U'Ren J.M."/>
        </authorList>
    </citation>
    <scope>NUCLEOTIDE SEQUENCE [LARGE SCALE GENOMIC DNA]</scope>
    <source>
        <strain evidence="1 2">ER1909</strain>
    </source>
</reference>
<evidence type="ECO:0000313" key="2">
    <source>
        <dbReference type="Proteomes" id="UP001497680"/>
    </source>
</evidence>
<gene>
    <name evidence="1" type="ORF">F4821DRAFT_265424</name>
</gene>
<evidence type="ECO:0000313" key="1">
    <source>
        <dbReference type="EMBL" id="KAI6080904.1"/>
    </source>
</evidence>
<accession>A0ACC0CKF3</accession>
<sequence length="407" mass="45704">MDSMGLLMEDRGPPLDLLLPRYLSKGYSAESAPRRLLFMALELRPVPTASDRTSAERDEFATFYFVYEYIDADVFTALDKNDKVIAFRASYRQHIRLARLGPQADSQDEELLVVCAIFEDLDATELVASLASSYPIVVTITDKLKLTDHFAVLDHHNRTIAQILKRFTFPALHPISAPDKTNGLHHNNWVFGIGWSLGVAGPRGAEFYPRALAATNHRRNNGLWKVFVRISRPHEEVDERRDTGTQQRGEVFPTLRVPAESRDAGERRVVSIVDPLRDPEAEESLAHAGPQVGEQQQETSEQGATSKTREEAKQVVNGDPILSKSLVMRFGQENQTDDFDWNDLYGEGSDVLHMSSPARLFVSSDSIVNMHIQFELAEYGIDYVRGRGGQRTHPKESQGGSSFDEAY</sequence>
<dbReference type="EMBL" id="MU394416">
    <property type="protein sequence ID" value="KAI6080904.1"/>
    <property type="molecule type" value="Genomic_DNA"/>
</dbReference>
<keyword evidence="2" id="KW-1185">Reference proteome</keyword>
<comment type="caution">
    <text evidence="1">The sequence shown here is derived from an EMBL/GenBank/DDBJ whole genome shotgun (WGS) entry which is preliminary data.</text>
</comment>